<keyword evidence="1" id="KW-0575">Peroxidase</keyword>
<keyword evidence="3" id="KW-0560">Oxidoreductase</keyword>
<organism evidence="8">
    <name type="scientific">Bradyrhizobium quebecense</name>
    <dbReference type="NCBI Taxonomy" id="2748629"/>
    <lineage>
        <taxon>Bacteria</taxon>
        <taxon>Pseudomonadati</taxon>
        <taxon>Pseudomonadota</taxon>
        <taxon>Alphaproteobacteria</taxon>
        <taxon>Hyphomicrobiales</taxon>
        <taxon>Nitrobacteraceae</taxon>
        <taxon>Bradyrhizobium</taxon>
    </lineage>
</organism>
<comment type="caution">
    <text evidence="8">The sequence shown here is derived from an EMBL/GenBank/DDBJ whole genome shotgun (WGS) entry which is preliminary data.</text>
</comment>
<gene>
    <name evidence="8" type="ORF">HU230_15770</name>
</gene>
<evidence type="ECO:0000256" key="5">
    <source>
        <dbReference type="ARBA" id="ARBA00023284"/>
    </source>
</evidence>
<evidence type="ECO:0000313" key="8">
    <source>
        <dbReference type="EMBL" id="NVL07162.1"/>
    </source>
</evidence>
<dbReference type="InterPro" id="IPR050924">
    <property type="entry name" value="Peroxiredoxin_BCP/PrxQ"/>
</dbReference>
<evidence type="ECO:0000256" key="1">
    <source>
        <dbReference type="ARBA" id="ARBA00022559"/>
    </source>
</evidence>
<proteinExistence type="predicted"/>
<accession>A0A973WLT5</accession>
<protein>
    <submittedName>
        <fullName evidence="8">Peroxiredoxin</fullName>
    </submittedName>
</protein>
<evidence type="ECO:0000259" key="7">
    <source>
        <dbReference type="PROSITE" id="PS51352"/>
    </source>
</evidence>
<dbReference type="InterPro" id="IPR013740">
    <property type="entry name" value="Redoxin"/>
</dbReference>
<dbReference type="Pfam" id="PF08534">
    <property type="entry name" value="Redoxin"/>
    <property type="match status" value="1"/>
</dbReference>
<dbReference type="RefSeq" id="WP_176530896.1">
    <property type="nucleotide sequence ID" value="NZ_CP088022.1"/>
</dbReference>
<dbReference type="SUPFAM" id="SSF52833">
    <property type="entry name" value="Thioredoxin-like"/>
    <property type="match status" value="1"/>
</dbReference>
<evidence type="ECO:0000256" key="2">
    <source>
        <dbReference type="ARBA" id="ARBA00022862"/>
    </source>
</evidence>
<dbReference type="InterPro" id="IPR013766">
    <property type="entry name" value="Thioredoxin_domain"/>
</dbReference>
<keyword evidence="2" id="KW-0049">Antioxidant</keyword>
<dbReference type="PROSITE" id="PS51352">
    <property type="entry name" value="THIOREDOXIN_2"/>
    <property type="match status" value="1"/>
</dbReference>
<dbReference type="GO" id="GO:0008379">
    <property type="term" value="F:thioredoxin peroxidase activity"/>
    <property type="evidence" value="ECO:0007669"/>
    <property type="project" value="TreeGrafter"/>
</dbReference>
<dbReference type="AlphaFoldDB" id="A0A973WLT5"/>
<dbReference type="PANTHER" id="PTHR42801:SF21">
    <property type="entry name" value="BCPB PROTEIN"/>
    <property type="match status" value="1"/>
</dbReference>
<feature type="region of interest" description="Disordered" evidence="6">
    <location>
        <begin position="1"/>
        <end position="24"/>
    </location>
</feature>
<keyword evidence="4" id="KW-1015">Disulfide bond</keyword>
<dbReference type="InterPro" id="IPR036249">
    <property type="entry name" value="Thioredoxin-like_sf"/>
</dbReference>
<reference evidence="8" key="1">
    <citation type="submission" date="2020-06" db="EMBL/GenBank/DDBJ databases">
        <title>Whole Genome Sequence of Bradyrhizobium sp. Strain 66S1MB.</title>
        <authorList>
            <person name="Bromfield E."/>
            <person name="Cloutier S."/>
        </authorList>
    </citation>
    <scope>NUCLEOTIDE SEQUENCE</scope>
    <source>
        <strain evidence="8">66S1MB</strain>
    </source>
</reference>
<name>A0A973WLT5_9BRAD</name>
<dbReference type="Gene3D" id="3.40.30.10">
    <property type="entry name" value="Glutaredoxin"/>
    <property type="match status" value="1"/>
</dbReference>
<evidence type="ECO:0000256" key="6">
    <source>
        <dbReference type="SAM" id="MobiDB-lite"/>
    </source>
</evidence>
<dbReference type="EMBL" id="JABWSX010000001">
    <property type="protein sequence ID" value="NVL07162.1"/>
    <property type="molecule type" value="Genomic_DNA"/>
</dbReference>
<dbReference type="CDD" id="cd03017">
    <property type="entry name" value="PRX_BCP"/>
    <property type="match status" value="1"/>
</dbReference>
<evidence type="ECO:0000256" key="4">
    <source>
        <dbReference type="ARBA" id="ARBA00023157"/>
    </source>
</evidence>
<dbReference type="GO" id="GO:0034599">
    <property type="term" value="P:cellular response to oxidative stress"/>
    <property type="evidence" value="ECO:0007669"/>
    <property type="project" value="TreeGrafter"/>
</dbReference>
<dbReference type="GO" id="GO:0005737">
    <property type="term" value="C:cytoplasm"/>
    <property type="evidence" value="ECO:0007669"/>
    <property type="project" value="TreeGrafter"/>
</dbReference>
<feature type="domain" description="Thioredoxin" evidence="7">
    <location>
        <begin position="25"/>
        <end position="191"/>
    </location>
</feature>
<dbReference type="FunFam" id="3.40.30.10:FF:000515">
    <property type="entry name" value="Peroxiredoxin (Alkyl hydroperoxide reductase subunit C)"/>
    <property type="match status" value="1"/>
</dbReference>
<dbReference type="GO" id="GO:0045454">
    <property type="term" value="P:cell redox homeostasis"/>
    <property type="evidence" value="ECO:0007669"/>
    <property type="project" value="TreeGrafter"/>
</dbReference>
<keyword evidence="5" id="KW-0676">Redox-active center</keyword>
<sequence>MNQSSLTDVDWSKIPAPTDDGGAAHLTGMTIPSVRLRATDDTSVALSALEGRTVVFAYPRTGEPGKIGLVDDWDMIPGARGCTPQTCAFRDLFADLKAAGAAQVFGLSTQSNAYQTEMASRLHLPFPVLSDEALELTHALRLPTMSVAGLTLIKRLALIIDDARITHVFYPVFPPDRNAGDVLEWLQANPRKDESASK</sequence>
<dbReference type="PANTHER" id="PTHR42801">
    <property type="entry name" value="THIOREDOXIN-DEPENDENT PEROXIDE REDUCTASE"/>
    <property type="match status" value="1"/>
</dbReference>
<evidence type="ECO:0000256" key="3">
    <source>
        <dbReference type="ARBA" id="ARBA00023002"/>
    </source>
</evidence>